<evidence type="ECO:0000256" key="9">
    <source>
        <dbReference type="ARBA" id="ARBA00023180"/>
    </source>
</evidence>
<dbReference type="GO" id="GO:0004875">
    <property type="term" value="F:complement receptor activity"/>
    <property type="evidence" value="ECO:0000318"/>
    <property type="project" value="GO_Central"/>
</dbReference>
<evidence type="ECO:0000256" key="4">
    <source>
        <dbReference type="ARBA" id="ARBA00022989"/>
    </source>
</evidence>
<dbReference type="GO" id="GO:0005886">
    <property type="term" value="C:plasma membrane"/>
    <property type="evidence" value="ECO:0000318"/>
    <property type="project" value="GO_Central"/>
</dbReference>
<evidence type="ECO:0000313" key="15">
    <source>
        <dbReference type="Proteomes" id="UP000002279"/>
    </source>
</evidence>
<dbReference type="HOGENOM" id="CLU_009579_8_0_1"/>
<dbReference type="PROSITE" id="PS50262">
    <property type="entry name" value="G_PROTEIN_RECEP_F1_2"/>
    <property type="match status" value="1"/>
</dbReference>
<evidence type="ECO:0000256" key="7">
    <source>
        <dbReference type="ARBA" id="ARBA00023157"/>
    </source>
</evidence>
<feature type="transmembrane region" description="Helical" evidence="12">
    <location>
        <begin position="60"/>
        <end position="81"/>
    </location>
</feature>
<dbReference type="PRINTS" id="PR00526">
    <property type="entry name" value="FMETLEUPHER"/>
</dbReference>
<keyword evidence="6 12" id="KW-0472">Membrane</keyword>
<evidence type="ECO:0000256" key="3">
    <source>
        <dbReference type="ARBA" id="ARBA00022692"/>
    </source>
</evidence>
<keyword evidence="7" id="KW-1015">Disulfide bond</keyword>
<reference evidence="14 15" key="1">
    <citation type="journal article" date="2008" name="Nature">
        <title>Genome analysis of the platypus reveals unique signatures of evolution.</title>
        <authorList>
            <person name="Warren W.C."/>
            <person name="Hillier L.W."/>
            <person name="Marshall Graves J.A."/>
            <person name="Birney E."/>
            <person name="Ponting C.P."/>
            <person name="Grutzner F."/>
            <person name="Belov K."/>
            <person name="Miller W."/>
            <person name="Clarke L."/>
            <person name="Chinwalla A.T."/>
            <person name="Yang S.P."/>
            <person name="Heger A."/>
            <person name="Locke D.P."/>
            <person name="Miethke P."/>
            <person name="Waters P.D."/>
            <person name="Veyrunes F."/>
            <person name="Fulton L."/>
            <person name="Fulton B."/>
            <person name="Graves T."/>
            <person name="Wallis J."/>
            <person name="Puente X.S."/>
            <person name="Lopez-Otin C."/>
            <person name="Ordonez G.R."/>
            <person name="Eichler E.E."/>
            <person name="Chen L."/>
            <person name="Cheng Z."/>
            <person name="Deakin J.E."/>
            <person name="Alsop A."/>
            <person name="Thompson K."/>
            <person name="Kirby P."/>
            <person name="Papenfuss A.T."/>
            <person name="Wakefield M.J."/>
            <person name="Olender T."/>
            <person name="Lancet D."/>
            <person name="Huttley G.A."/>
            <person name="Smit A.F."/>
            <person name="Pask A."/>
            <person name="Temple-Smith P."/>
            <person name="Batzer M.A."/>
            <person name="Walker J.A."/>
            <person name="Konkel M.K."/>
            <person name="Harris R.S."/>
            <person name="Whittington C.M."/>
            <person name="Wong E.S."/>
            <person name="Gemmell N.J."/>
            <person name="Buschiazzo E."/>
            <person name="Vargas Jentzsch I.M."/>
            <person name="Merkel A."/>
            <person name="Schmitz J."/>
            <person name="Zemann A."/>
            <person name="Churakov G."/>
            <person name="Kriegs J.O."/>
            <person name="Brosius J."/>
            <person name="Murchison E.P."/>
            <person name="Sachidanandam R."/>
            <person name="Smith C."/>
            <person name="Hannon G.J."/>
            <person name="Tsend-Ayush E."/>
            <person name="McMillan D."/>
            <person name="Attenborough R."/>
            <person name="Rens W."/>
            <person name="Ferguson-Smith M."/>
            <person name="Lefevre C.M."/>
            <person name="Sharp J.A."/>
            <person name="Nicholas K.R."/>
            <person name="Ray D.A."/>
            <person name="Kube M."/>
            <person name="Reinhardt R."/>
            <person name="Pringle T.H."/>
            <person name="Taylor J."/>
            <person name="Jones R.C."/>
            <person name="Nixon B."/>
            <person name="Dacheux J.L."/>
            <person name="Niwa H."/>
            <person name="Sekita Y."/>
            <person name="Huang X."/>
            <person name="Stark A."/>
            <person name="Kheradpour P."/>
            <person name="Kellis M."/>
            <person name="Flicek P."/>
            <person name="Chen Y."/>
            <person name="Webber C."/>
            <person name="Hardison R."/>
            <person name="Nelson J."/>
            <person name="Hallsworth-Pepin K."/>
            <person name="Delehaunty K."/>
            <person name="Markovic C."/>
            <person name="Minx P."/>
            <person name="Feng Y."/>
            <person name="Kremitzki C."/>
            <person name="Mitreva M."/>
            <person name="Glasscock J."/>
            <person name="Wylie T."/>
            <person name="Wohldmann P."/>
            <person name="Thiru P."/>
            <person name="Nhan M.N."/>
            <person name="Pohl C.S."/>
            <person name="Smith S.M."/>
            <person name="Hou S."/>
            <person name="Nefedov M."/>
            <person name="de Jong P.J."/>
            <person name="Renfree M.B."/>
            <person name="Mardis E.R."/>
            <person name="Wilson R.K."/>
        </authorList>
    </citation>
    <scope>NUCLEOTIDE SEQUENCE [LARGE SCALE GENOMIC DNA]</scope>
    <source>
        <strain evidence="14 15">Glennie</strain>
    </source>
</reference>
<feature type="transmembrane region" description="Helical" evidence="12">
    <location>
        <begin position="203"/>
        <end position="223"/>
    </location>
</feature>
<dbReference type="AlphaFoldDB" id="F6X1A8"/>
<dbReference type="GO" id="GO:0006954">
    <property type="term" value="P:inflammatory response"/>
    <property type="evidence" value="ECO:0000318"/>
    <property type="project" value="GO_Central"/>
</dbReference>
<organism evidence="14 15">
    <name type="scientific">Ornithorhynchus anatinus</name>
    <name type="common">Duckbill platypus</name>
    <dbReference type="NCBI Taxonomy" id="9258"/>
    <lineage>
        <taxon>Eukaryota</taxon>
        <taxon>Metazoa</taxon>
        <taxon>Chordata</taxon>
        <taxon>Craniata</taxon>
        <taxon>Vertebrata</taxon>
        <taxon>Euteleostomi</taxon>
        <taxon>Mammalia</taxon>
        <taxon>Monotremata</taxon>
        <taxon>Ornithorhynchidae</taxon>
        <taxon>Ornithorhynchus</taxon>
    </lineage>
</organism>
<dbReference type="GeneTree" id="ENSGT01140000282544"/>
<keyword evidence="8" id="KW-0675">Receptor</keyword>
<dbReference type="InterPro" id="IPR000826">
    <property type="entry name" value="Formyl_rcpt-rel"/>
</dbReference>
<evidence type="ECO:0000256" key="1">
    <source>
        <dbReference type="ARBA" id="ARBA00004651"/>
    </source>
</evidence>
<dbReference type="eggNOG" id="KOG3656">
    <property type="taxonomic scope" value="Eukaryota"/>
</dbReference>
<dbReference type="GO" id="GO:0007200">
    <property type="term" value="P:phospholipase C-activating G protein-coupled receptor signaling pathway"/>
    <property type="evidence" value="ECO:0000318"/>
    <property type="project" value="GO_Central"/>
</dbReference>
<feature type="transmembrane region" description="Helical" evidence="12">
    <location>
        <begin position="135"/>
        <end position="157"/>
    </location>
</feature>
<keyword evidence="4 12" id="KW-1133">Transmembrane helix</keyword>
<dbReference type="Proteomes" id="UP000002279">
    <property type="component" value="Chromosome 5"/>
</dbReference>
<evidence type="ECO:0000313" key="14">
    <source>
        <dbReference type="Ensembl" id="ENSOANP00000000497.2"/>
    </source>
</evidence>
<name>F6X1A8_ORNAN</name>
<dbReference type="Gene3D" id="1.20.1070.10">
    <property type="entry name" value="Rhodopsin 7-helix transmembrane proteins"/>
    <property type="match status" value="1"/>
</dbReference>
<comment type="subcellular location">
    <subcellularLocation>
        <location evidence="1">Cell membrane</location>
        <topology evidence="1">Multi-pass membrane protein</topology>
    </subcellularLocation>
</comment>
<keyword evidence="2" id="KW-1003">Cell membrane</keyword>
<proteinExistence type="inferred from homology"/>
<evidence type="ECO:0000256" key="6">
    <source>
        <dbReference type="ARBA" id="ARBA00023136"/>
    </source>
</evidence>
<accession>F6X1A8</accession>
<dbReference type="Pfam" id="PF00001">
    <property type="entry name" value="7tm_1"/>
    <property type="match status" value="1"/>
</dbReference>
<feature type="transmembrane region" description="Helical" evidence="12">
    <location>
        <begin position="93"/>
        <end position="114"/>
    </location>
</feature>
<evidence type="ECO:0000256" key="5">
    <source>
        <dbReference type="ARBA" id="ARBA00023040"/>
    </source>
</evidence>
<keyword evidence="3 12" id="KW-0812">Transmembrane</keyword>
<dbReference type="OMA" id="YIISHMA"/>
<dbReference type="InterPro" id="IPR017452">
    <property type="entry name" value="GPCR_Rhodpsn_7TM"/>
</dbReference>
<reference evidence="14" key="3">
    <citation type="submission" date="2025-09" db="UniProtKB">
        <authorList>
            <consortium name="Ensembl"/>
        </authorList>
    </citation>
    <scope>IDENTIFICATION</scope>
    <source>
        <strain evidence="14">Glennie</strain>
    </source>
</reference>
<dbReference type="InParanoid" id="F6X1A8"/>
<feature type="transmembrane region" description="Helical" evidence="12">
    <location>
        <begin position="235"/>
        <end position="255"/>
    </location>
</feature>
<comment type="similarity">
    <text evidence="11">Belongs to the chemokine-like receptor (CMKLR) family.</text>
</comment>
<dbReference type="InterPro" id="IPR000276">
    <property type="entry name" value="GPCR_Rhodpsn"/>
</dbReference>
<evidence type="ECO:0000256" key="2">
    <source>
        <dbReference type="ARBA" id="ARBA00022475"/>
    </source>
</evidence>
<dbReference type="Ensembl" id="ENSOANT00000000497.2">
    <property type="protein sequence ID" value="ENSOANP00000000497.2"/>
    <property type="gene ID" value="ENSOANG00000000292.2"/>
</dbReference>
<reference evidence="14" key="2">
    <citation type="submission" date="2025-08" db="UniProtKB">
        <authorList>
            <consortium name="Ensembl"/>
        </authorList>
    </citation>
    <scope>IDENTIFICATION</scope>
    <source>
        <strain evidence="14">Glennie</strain>
    </source>
</reference>
<keyword evidence="10" id="KW-0807">Transducer</keyword>
<evidence type="ECO:0000256" key="8">
    <source>
        <dbReference type="ARBA" id="ARBA00023170"/>
    </source>
</evidence>
<dbReference type="PANTHER" id="PTHR24225">
    <property type="entry name" value="CHEMOTACTIC RECEPTOR"/>
    <property type="match status" value="1"/>
</dbReference>
<dbReference type="GO" id="GO:0002430">
    <property type="term" value="P:complement receptor mediated signaling pathway"/>
    <property type="evidence" value="ECO:0000318"/>
    <property type="project" value="GO_Central"/>
</dbReference>
<evidence type="ECO:0000259" key="13">
    <source>
        <dbReference type="PROSITE" id="PS50262"/>
    </source>
</evidence>
<keyword evidence="9" id="KW-0325">Glycoprotein</keyword>
<dbReference type="FunFam" id="1.20.1070.10:FF:000529">
    <property type="entry name" value="Si:ch211-240b21.4"/>
    <property type="match status" value="1"/>
</dbReference>
<evidence type="ECO:0000256" key="12">
    <source>
        <dbReference type="SAM" id="Phobius"/>
    </source>
</evidence>
<feature type="transmembrane region" description="Helical" evidence="12">
    <location>
        <begin position="20"/>
        <end position="48"/>
    </location>
</feature>
<keyword evidence="15" id="KW-1185">Reference proteome</keyword>
<evidence type="ECO:0000256" key="10">
    <source>
        <dbReference type="ARBA" id="ARBA00023224"/>
    </source>
</evidence>
<dbReference type="GO" id="GO:0007204">
    <property type="term" value="P:positive regulation of cytosolic calcium ion concentration"/>
    <property type="evidence" value="ECO:0000318"/>
    <property type="project" value="GO_Central"/>
</dbReference>
<dbReference type="GO" id="GO:0004982">
    <property type="term" value="F:N-formyl peptide receptor activity"/>
    <property type="evidence" value="ECO:0000318"/>
    <property type="project" value="GO_Central"/>
</dbReference>
<feature type="domain" description="G-protein coupled receptors family 1 profile" evidence="13">
    <location>
        <begin position="40"/>
        <end position="298"/>
    </location>
</feature>
<dbReference type="PRINTS" id="PR00237">
    <property type="entry name" value="GPCRRHODOPSN"/>
</dbReference>
<dbReference type="STRING" id="9258.ENSOANP00000000497"/>
<sequence>WGVGGKMGWRIEKMVRGEDATINIFTVLFIFITFFAGVCGNGLVIWVAGFRLPLTVNRIWYLNLAVADLAFTLSLPVLAVVLALSHQWVTCKVIAVVLVLNLFASIFQLSLISVDRCVCVYWPLWARRHRTPWRAGLGVGAVWLLALACVVPNVLFLDWLAIQGSANARCYKIFDSWNQTRGDGERGQQLARSQALAFRAGHFTFTFLLPLALIGGCSGLIAFKLRRKQEQPGRPFRVLASVVAAFFVCWFPSHLLGLLQLGSGDRVGSELRSPLFTLLGPLTLCLICLNSCLNPLLYAFLGRDFRDHLIRSLPTALERALSEEPGLLHPNS</sequence>
<dbReference type="SUPFAM" id="SSF81321">
    <property type="entry name" value="Family A G protein-coupled receptor-like"/>
    <property type="match status" value="1"/>
</dbReference>
<evidence type="ECO:0000256" key="11">
    <source>
        <dbReference type="ARBA" id="ARBA00025736"/>
    </source>
</evidence>
<dbReference type="PANTHER" id="PTHR24225:SF0">
    <property type="entry name" value="N-FORMYL PEPTIDE RECEPTOR 2"/>
    <property type="match status" value="1"/>
</dbReference>
<protein>
    <recommendedName>
        <fullName evidence="13">G-protein coupled receptors family 1 profile domain-containing protein</fullName>
    </recommendedName>
</protein>
<dbReference type="Bgee" id="ENSOANG00000000292">
    <property type="expression patterns" value="Expressed in liver and 2 other cell types or tissues"/>
</dbReference>
<keyword evidence="5" id="KW-0297">G-protein coupled receptor</keyword>
<feature type="transmembrane region" description="Helical" evidence="12">
    <location>
        <begin position="275"/>
        <end position="301"/>
    </location>
</feature>